<reference evidence="1" key="1">
    <citation type="submission" date="2019-08" db="EMBL/GenBank/DDBJ databases">
        <title>Reference gene set and small RNA set construction with multiple tissues from Davidia involucrata Baill.</title>
        <authorList>
            <person name="Yang H."/>
            <person name="Zhou C."/>
            <person name="Li G."/>
            <person name="Wang J."/>
            <person name="Gao P."/>
            <person name="Wang M."/>
            <person name="Wang R."/>
            <person name="Zhao Y."/>
        </authorList>
    </citation>
    <scope>NUCLEOTIDE SEQUENCE</scope>
    <source>
        <tissue evidence="1">Mixed with DoveR01_LX</tissue>
    </source>
</reference>
<organism evidence="1">
    <name type="scientific">Davidia involucrata</name>
    <name type="common">Dove tree</name>
    <dbReference type="NCBI Taxonomy" id="16924"/>
    <lineage>
        <taxon>Eukaryota</taxon>
        <taxon>Viridiplantae</taxon>
        <taxon>Streptophyta</taxon>
        <taxon>Embryophyta</taxon>
        <taxon>Tracheophyta</taxon>
        <taxon>Spermatophyta</taxon>
        <taxon>Magnoliopsida</taxon>
        <taxon>eudicotyledons</taxon>
        <taxon>Gunneridae</taxon>
        <taxon>Pentapetalae</taxon>
        <taxon>asterids</taxon>
        <taxon>Cornales</taxon>
        <taxon>Nyssaceae</taxon>
        <taxon>Davidia</taxon>
    </lineage>
</organism>
<proteinExistence type="predicted"/>
<name>A0A5B6ZF34_DAVIN</name>
<dbReference type="AlphaFoldDB" id="A0A5B6ZF34"/>
<accession>A0A5B6ZF34</accession>
<protein>
    <recommendedName>
        <fullName evidence="2">Ankyrin repeat family protein</fullName>
    </recommendedName>
</protein>
<evidence type="ECO:0000313" key="1">
    <source>
        <dbReference type="EMBL" id="MPA42820.1"/>
    </source>
</evidence>
<evidence type="ECO:0008006" key="2">
    <source>
        <dbReference type="Google" id="ProtNLM"/>
    </source>
</evidence>
<gene>
    <name evidence="1" type="ORF">Din_012261</name>
</gene>
<sequence length="459" mass="51346">MDSDGKTHSSSSDSDEFGSTLREIIQADDKNAYVSMMNRVKMIHEDEVVKQNIVPHDYWSSILLYNALDIAKALLEGETGQIVDYNSRLEGGLPLMHYLALFRKTKLIDFFIRHGAPTGGKCVDTSQTYSNFKGMLPLNVALAAICTDEELENCYSKNSLLEILTVLCHPLKKQIVETVRVLALHTKEVEQEISYYVTEGKVVELAALLMAAREKVMVTIMSQDRDGSSSDGGMSIYHGLWNEFVALTYEDFNHSCCNQRDNFAKMCKDRKVATMSTLMLLELFEKAGDVIDAYFQQERTDAHGVVMITVEQIAKDIAWLLQEAGFVFKYPGSNSSKNCSRPKLRSETLKPSAFAIKAKCLVEEGKLWSRHGVKNTIIGMPSQPLRFNQTTFPSASPVSCSMTRSIHSLPSSMNSQTTATVEAQVKNTIKSVDLPLPNFLLSRHWGLFALAIKRKIRAV</sequence>
<dbReference type="EMBL" id="GHES01012261">
    <property type="protein sequence ID" value="MPA42820.1"/>
    <property type="molecule type" value="Transcribed_RNA"/>
</dbReference>